<evidence type="ECO:0000313" key="2">
    <source>
        <dbReference type="EMBL" id="BAX79323.1"/>
    </source>
</evidence>
<keyword evidence="3" id="KW-1185">Reference proteome</keyword>
<accession>A0A1Y1CGV6</accession>
<dbReference type="Gene3D" id="2.60.120.200">
    <property type="match status" value="1"/>
</dbReference>
<name>A0A1Y1CGV6_9BACT</name>
<organism evidence="2 3">
    <name type="scientific">Labilibaculum antarcticum</name>
    <dbReference type="NCBI Taxonomy" id="1717717"/>
    <lineage>
        <taxon>Bacteria</taxon>
        <taxon>Pseudomonadati</taxon>
        <taxon>Bacteroidota</taxon>
        <taxon>Bacteroidia</taxon>
        <taxon>Marinilabiliales</taxon>
        <taxon>Marinifilaceae</taxon>
        <taxon>Labilibaculum</taxon>
    </lineage>
</organism>
<reference evidence="2 3" key="1">
    <citation type="journal article" date="2018" name="Mar. Genomics">
        <title>Complete genome sequence of Marinifilaceae bacterium strain SPP2, isolated from the Antarctic marine sediment.</title>
        <authorList>
            <person name="Watanabe M."/>
            <person name="Kojima H."/>
            <person name="Fukui M."/>
        </authorList>
    </citation>
    <scope>NUCLEOTIDE SEQUENCE [LARGE SCALE GENOMIC DNA]</scope>
    <source>
        <strain evidence="2 3">SPP2</strain>
    </source>
</reference>
<sequence length="279" mass="30762">MRAVMKRYNLFMFLILSICLFACATIGGKKVTTKNVISSSEAYKGLEGVVCAWDFKGDEPLKSKVGEPYSLTLANELINVSAIEGETCLSIKEGGYAVIPRADCPALNFSGKHSTFSILARINRKDKAYKQCETIAGMWNETGKKRQYCMFINLLQKNSANQVCGHVSDVGGPTPGHKWARDASIGSTPVEFDKWTSIAITFNGESVKSYFNGKLDYREGLNPYAYSHELYDGGEIGSDFTIAAVDRLEEMGNFFVGGISHLVVFNRALSDEEIATFNF</sequence>
<dbReference type="GO" id="GO:0004553">
    <property type="term" value="F:hydrolase activity, hydrolyzing O-glycosyl compounds"/>
    <property type="evidence" value="ECO:0007669"/>
    <property type="project" value="UniProtKB-ARBA"/>
</dbReference>
<reference evidence="3" key="2">
    <citation type="journal article" date="2020" name="Antonie Van Leeuwenhoek">
        <title>Labilibaculum antarcticum sp. nov., a novel facultative anaerobic, psychrotorelant bacterium isolated from marine sediment of Antarctica.</title>
        <authorList>
            <person name="Watanabe M."/>
            <person name="Kojima H."/>
            <person name="Fukui M."/>
        </authorList>
    </citation>
    <scope>NUCLEOTIDE SEQUENCE [LARGE SCALE GENOMIC DNA]</scope>
    <source>
        <strain evidence="3">SPP2</strain>
    </source>
</reference>
<evidence type="ECO:0000313" key="3">
    <source>
        <dbReference type="Proteomes" id="UP000218267"/>
    </source>
</evidence>
<keyword evidence="1" id="KW-0732">Signal</keyword>
<dbReference type="SUPFAM" id="SSF49899">
    <property type="entry name" value="Concanavalin A-like lectins/glucanases"/>
    <property type="match status" value="1"/>
</dbReference>
<dbReference type="Pfam" id="PF13385">
    <property type="entry name" value="Laminin_G_3"/>
    <property type="match status" value="1"/>
</dbReference>
<evidence type="ECO:0000256" key="1">
    <source>
        <dbReference type="SAM" id="SignalP"/>
    </source>
</evidence>
<dbReference type="Proteomes" id="UP000218267">
    <property type="component" value="Chromosome"/>
</dbReference>
<dbReference type="InterPro" id="IPR013320">
    <property type="entry name" value="ConA-like_dom_sf"/>
</dbReference>
<gene>
    <name evidence="2" type="ORF">ALGA_0936</name>
</gene>
<dbReference type="EMBL" id="AP018042">
    <property type="protein sequence ID" value="BAX79323.1"/>
    <property type="molecule type" value="Genomic_DNA"/>
</dbReference>
<feature type="chain" id="PRO_5013027925" description="LamG-like jellyroll fold domain-containing protein" evidence="1">
    <location>
        <begin position="25"/>
        <end position="279"/>
    </location>
</feature>
<feature type="signal peptide" evidence="1">
    <location>
        <begin position="1"/>
        <end position="24"/>
    </location>
</feature>
<dbReference type="AlphaFoldDB" id="A0A1Y1CGV6"/>
<protein>
    <recommendedName>
        <fullName evidence="4">LamG-like jellyroll fold domain-containing protein</fullName>
    </recommendedName>
</protein>
<evidence type="ECO:0008006" key="4">
    <source>
        <dbReference type="Google" id="ProtNLM"/>
    </source>
</evidence>
<dbReference type="GO" id="GO:0005975">
    <property type="term" value="P:carbohydrate metabolic process"/>
    <property type="evidence" value="ECO:0007669"/>
    <property type="project" value="UniProtKB-ARBA"/>
</dbReference>
<dbReference type="KEGG" id="mbas:ALGA_0936"/>
<proteinExistence type="predicted"/>